<dbReference type="Proteomes" id="UP000004410">
    <property type="component" value="Unassembled WGS sequence"/>
</dbReference>
<reference evidence="1 2" key="1">
    <citation type="submission" date="2007-04" db="EMBL/GenBank/DDBJ databases">
        <authorList>
            <person name="Fulton L."/>
            <person name="Clifton S."/>
            <person name="Fulton B."/>
            <person name="Xu J."/>
            <person name="Minx P."/>
            <person name="Pepin K.H."/>
            <person name="Johnson M."/>
            <person name="Thiruvilangam P."/>
            <person name="Bhonagiri V."/>
            <person name="Nash W.E."/>
            <person name="Mardis E.R."/>
            <person name="Wilson R.K."/>
        </authorList>
    </citation>
    <scope>NUCLEOTIDE SEQUENCE [LARGE SCALE GENOMIC DNA]</scope>
    <source>
        <strain evidence="1 2">ATCC 29149</strain>
    </source>
</reference>
<proteinExistence type="predicted"/>
<comment type="caution">
    <text evidence="1">The sequence shown here is derived from an EMBL/GenBank/DDBJ whole genome shotgun (WGS) entry which is preliminary data.</text>
</comment>
<organism evidence="1 2">
    <name type="scientific">Mediterraneibacter gnavus (strain ATCC 29149 / DSM 114966 / JCM 6515 / VPI C7-9)</name>
    <name type="common">Ruminococcus gnavus</name>
    <dbReference type="NCBI Taxonomy" id="411470"/>
    <lineage>
        <taxon>Bacteria</taxon>
        <taxon>Bacillati</taxon>
        <taxon>Bacillota</taxon>
        <taxon>Clostridia</taxon>
        <taxon>Lachnospirales</taxon>
        <taxon>Lachnospiraceae</taxon>
        <taxon>Mediterraneibacter</taxon>
    </lineage>
</organism>
<dbReference type="PaxDb" id="411470-RUMGNA_00636"/>
<reference evidence="1 2" key="2">
    <citation type="submission" date="2007-06" db="EMBL/GenBank/DDBJ databases">
        <title>Draft genome sequence of Ruminococcus gnavus (ATCC 29149).</title>
        <authorList>
            <person name="Sudarsanam P."/>
            <person name="Ley R."/>
            <person name="Guruge J."/>
            <person name="Turnbaugh P.J."/>
            <person name="Mahowald M."/>
            <person name="Liep D."/>
            <person name="Gordon J."/>
        </authorList>
    </citation>
    <scope>NUCLEOTIDE SEQUENCE [LARGE SCALE GENOMIC DNA]</scope>
    <source>
        <strain evidence="1 2">ATCC 29149</strain>
    </source>
</reference>
<gene>
    <name evidence="1" type="ORF">RUMGNA_00636</name>
</gene>
<evidence type="ECO:0000313" key="2">
    <source>
        <dbReference type="Proteomes" id="UP000004410"/>
    </source>
</evidence>
<evidence type="ECO:0000313" key="1">
    <source>
        <dbReference type="EMBL" id="EDN79125.1"/>
    </source>
</evidence>
<dbReference type="AlphaFoldDB" id="A7AZB9"/>
<accession>A7AZB9</accession>
<dbReference type="EMBL" id="AAYG02000005">
    <property type="protein sequence ID" value="EDN79125.1"/>
    <property type="molecule type" value="Genomic_DNA"/>
</dbReference>
<name>A7AZB9_MEDG7</name>
<protein>
    <submittedName>
        <fullName evidence="1">Uncharacterized protein</fullName>
    </submittedName>
</protein>
<sequence>MIRFDFFILDSFLLSFYKSAGASFCSGRFIIYKR</sequence>